<dbReference type="EMBL" id="OBQJ01000002">
    <property type="protein sequence ID" value="SOC53098.1"/>
    <property type="molecule type" value="Genomic_DNA"/>
</dbReference>
<dbReference type="NCBIfam" id="TIGR03438">
    <property type="entry name" value="egtD_ergothio"/>
    <property type="match status" value="1"/>
</dbReference>
<dbReference type="PIRSF" id="PIRSF018005">
    <property type="entry name" value="UCP018005"/>
    <property type="match status" value="1"/>
</dbReference>
<evidence type="ECO:0000313" key="5">
    <source>
        <dbReference type="Proteomes" id="UP000219023"/>
    </source>
</evidence>
<evidence type="ECO:0000256" key="2">
    <source>
        <dbReference type="ARBA" id="ARBA00022679"/>
    </source>
</evidence>
<dbReference type="AlphaFoldDB" id="A0A285VHQ2"/>
<organism evidence="4 5">
    <name type="scientific">Chromohalobacter canadensis</name>
    <dbReference type="NCBI Taxonomy" id="141389"/>
    <lineage>
        <taxon>Bacteria</taxon>
        <taxon>Pseudomonadati</taxon>
        <taxon>Pseudomonadota</taxon>
        <taxon>Gammaproteobacteria</taxon>
        <taxon>Oceanospirillales</taxon>
        <taxon>Halomonadaceae</taxon>
        <taxon>Chromohalobacter</taxon>
    </lineage>
</organism>
<dbReference type="RefSeq" id="WP_097021937.1">
    <property type="nucleotide sequence ID" value="NZ_OBQJ01000002.1"/>
</dbReference>
<name>A0A285VHQ2_9GAMM</name>
<gene>
    <name evidence="4" type="ORF">SAMN05421509_102130</name>
</gene>
<dbReference type="InterPro" id="IPR019257">
    <property type="entry name" value="MeTrfase_dom"/>
</dbReference>
<dbReference type="PANTHER" id="PTHR43397:SF1">
    <property type="entry name" value="ERGOTHIONEINE BIOSYNTHESIS PROTEIN 1"/>
    <property type="match status" value="1"/>
</dbReference>
<evidence type="ECO:0000256" key="1">
    <source>
        <dbReference type="ARBA" id="ARBA00022603"/>
    </source>
</evidence>
<accession>A0A285VHQ2</accession>
<dbReference type="Proteomes" id="UP000219023">
    <property type="component" value="Unassembled WGS sequence"/>
</dbReference>
<dbReference type="InterPro" id="IPR029063">
    <property type="entry name" value="SAM-dependent_MTases_sf"/>
</dbReference>
<feature type="domain" description="Histidine-specific methyltransferase SAM-dependent" evidence="3">
    <location>
        <begin position="20"/>
        <end position="318"/>
    </location>
</feature>
<dbReference type="InterPro" id="IPR035094">
    <property type="entry name" value="EgtD"/>
</dbReference>
<dbReference type="PANTHER" id="PTHR43397">
    <property type="entry name" value="ERGOTHIONEINE BIOSYNTHESIS PROTEIN 1"/>
    <property type="match status" value="1"/>
</dbReference>
<evidence type="ECO:0000313" key="4">
    <source>
        <dbReference type="EMBL" id="SOC53098.1"/>
    </source>
</evidence>
<reference evidence="4 5" key="1">
    <citation type="submission" date="2017-08" db="EMBL/GenBank/DDBJ databases">
        <authorList>
            <person name="de Groot N.N."/>
        </authorList>
    </citation>
    <scope>NUCLEOTIDE SEQUENCE [LARGE SCALE GENOMIC DNA]</scope>
    <source>
        <strain evidence="4 5">USBA 855</strain>
    </source>
</reference>
<protein>
    <submittedName>
        <fullName evidence="4">Dimethylhistidine N-methyltransferase</fullName>
    </submittedName>
</protein>
<dbReference type="SUPFAM" id="SSF53335">
    <property type="entry name" value="S-adenosyl-L-methionine-dependent methyltransferases"/>
    <property type="match status" value="1"/>
</dbReference>
<dbReference type="InterPro" id="IPR051128">
    <property type="entry name" value="EgtD_Methyltrsf_superfamily"/>
</dbReference>
<dbReference type="InterPro" id="IPR017804">
    <property type="entry name" value="MeTrfase_EgtD-like"/>
</dbReference>
<evidence type="ECO:0000259" key="3">
    <source>
        <dbReference type="Pfam" id="PF10017"/>
    </source>
</evidence>
<dbReference type="GO" id="GO:0008168">
    <property type="term" value="F:methyltransferase activity"/>
    <property type="evidence" value="ECO:0007669"/>
    <property type="project" value="UniProtKB-KW"/>
</dbReference>
<dbReference type="OrthoDB" id="5289726at2"/>
<keyword evidence="1 4" id="KW-0489">Methyltransferase</keyword>
<proteinExistence type="predicted"/>
<keyword evidence="2 4" id="KW-0808">Transferase</keyword>
<dbReference type="Pfam" id="PF10017">
    <property type="entry name" value="Methyltransf_33"/>
    <property type="match status" value="1"/>
</dbReference>
<dbReference type="GO" id="GO:0032259">
    <property type="term" value="P:methylation"/>
    <property type="evidence" value="ECO:0007669"/>
    <property type="project" value="UniProtKB-KW"/>
</dbReference>
<dbReference type="Gene3D" id="3.40.50.150">
    <property type="entry name" value="Vaccinia Virus protein VP39"/>
    <property type="match status" value="1"/>
</dbReference>
<sequence length="320" mass="35905">MTLTVQFHDMHTTPAKMSLRDEILMGFSADQKFASPKFFYDQRGSELFDRICAQPEYYPTRTEELILADAADDIADITGDDATLIELGSGASRKVRLLLEAMRPSSYLGIDISREFLLESTRRLAADYPWLEVHAACADFSCNMALPEGLCCERPVGFFPGSSIGNFDPQAAEDFLRGLHSLLPIGSGLLIGVDLLKDKATLEAAYNDAAGVTAVFNLNLLDRLREELNTEIDPGHFAHRAFFNEAQSRIEMHLVSRLPQVVTIEGERFRLLEGETIHTENSYKYTVEGFQALTERAGFKARACWTDDEDLFSVHYLERT</sequence>